<evidence type="ECO:0000256" key="3">
    <source>
        <dbReference type="ARBA" id="ARBA00022692"/>
    </source>
</evidence>
<feature type="transmembrane region" description="Helical" evidence="7">
    <location>
        <begin position="80"/>
        <end position="103"/>
    </location>
</feature>
<dbReference type="GO" id="GO:0005886">
    <property type="term" value="C:plasma membrane"/>
    <property type="evidence" value="ECO:0007669"/>
    <property type="project" value="TreeGrafter"/>
</dbReference>
<evidence type="ECO:0000256" key="2">
    <source>
        <dbReference type="ARBA" id="ARBA00022448"/>
    </source>
</evidence>
<accession>A0A813XZ83</accession>
<evidence type="ECO:0000313" key="8">
    <source>
        <dbReference type="EMBL" id="CAF0878008.1"/>
    </source>
</evidence>
<dbReference type="EMBL" id="CAJNOT010000173">
    <property type="protein sequence ID" value="CAF0878008.1"/>
    <property type="molecule type" value="Genomic_DNA"/>
</dbReference>
<proteinExistence type="predicted"/>
<evidence type="ECO:0000256" key="7">
    <source>
        <dbReference type="SAM" id="Phobius"/>
    </source>
</evidence>
<keyword evidence="5" id="KW-0406">Ion transport</keyword>
<organism evidence="8 9">
    <name type="scientific">Rotaria sordida</name>
    <dbReference type="NCBI Taxonomy" id="392033"/>
    <lineage>
        <taxon>Eukaryota</taxon>
        <taxon>Metazoa</taxon>
        <taxon>Spiralia</taxon>
        <taxon>Gnathifera</taxon>
        <taxon>Rotifera</taxon>
        <taxon>Eurotatoria</taxon>
        <taxon>Bdelloidea</taxon>
        <taxon>Philodinida</taxon>
        <taxon>Philodinidae</taxon>
        <taxon>Rotaria</taxon>
    </lineage>
</organism>
<dbReference type="GO" id="GO:0030001">
    <property type="term" value="P:metal ion transport"/>
    <property type="evidence" value="ECO:0007669"/>
    <property type="project" value="UniProtKB-ARBA"/>
</dbReference>
<feature type="transmembrane region" description="Helical" evidence="7">
    <location>
        <begin position="229"/>
        <end position="256"/>
    </location>
</feature>
<dbReference type="Pfam" id="PF02386">
    <property type="entry name" value="TrkH"/>
    <property type="match status" value="1"/>
</dbReference>
<evidence type="ECO:0000256" key="1">
    <source>
        <dbReference type="ARBA" id="ARBA00004141"/>
    </source>
</evidence>
<dbReference type="InterPro" id="IPR051143">
    <property type="entry name" value="TrkH_K-transport"/>
</dbReference>
<evidence type="ECO:0000256" key="4">
    <source>
        <dbReference type="ARBA" id="ARBA00022989"/>
    </source>
</evidence>
<keyword evidence="6 7" id="KW-0472">Membrane</keyword>
<comment type="caution">
    <text evidence="8">The sequence shown here is derived from an EMBL/GenBank/DDBJ whole genome shotgun (WGS) entry which is preliminary data.</text>
</comment>
<reference evidence="8" key="1">
    <citation type="submission" date="2021-02" db="EMBL/GenBank/DDBJ databases">
        <authorList>
            <person name="Nowell W R."/>
        </authorList>
    </citation>
    <scope>NUCLEOTIDE SEQUENCE</scope>
</reference>
<evidence type="ECO:0000256" key="6">
    <source>
        <dbReference type="ARBA" id="ARBA00023136"/>
    </source>
</evidence>
<protein>
    <submittedName>
        <fullName evidence="8">Uncharacterized protein</fullName>
    </submittedName>
</protein>
<comment type="subcellular location">
    <subcellularLocation>
        <location evidence="1">Membrane</location>
        <topology evidence="1">Multi-pass membrane protein</topology>
    </subcellularLocation>
</comment>
<dbReference type="PANTHER" id="PTHR31064">
    <property type="entry name" value="POTASSIUM TRANSPORT PROTEIN DDB_G0292412-RELATED"/>
    <property type="match status" value="1"/>
</dbReference>
<keyword evidence="2" id="KW-0813">Transport</keyword>
<feature type="transmembrane region" description="Helical" evidence="7">
    <location>
        <begin position="414"/>
        <end position="436"/>
    </location>
</feature>
<dbReference type="AlphaFoldDB" id="A0A813XZ83"/>
<dbReference type="PANTHER" id="PTHR31064:SF30">
    <property type="entry name" value="HIGH-AFFINITY POTASSIUM TRANSPORT PROTEIN-RELATED"/>
    <property type="match status" value="1"/>
</dbReference>
<feature type="transmembrane region" description="Helical" evidence="7">
    <location>
        <begin position="595"/>
        <end position="615"/>
    </location>
</feature>
<gene>
    <name evidence="8" type="ORF">ZHD862_LOCUS6235</name>
</gene>
<keyword evidence="3 7" id="KW-0812">Transmembrane</keyword>
<dbReference type="InterPro" id="IPR003445">
    <property type="entry name" value="Cat_transpt"/>
</dbReference>
<feature type="transmembrane region" description="Helical" evidence="7">
    <location>
        <begin position="563"/>
        <end position="583"/>
    </location>
</feature>
<dbReference type="Proteomes" id="UP000663864">
    <property type="component" value="Unassembled WGS sequence"/>
</dbReference>
<name>A0A813XZ83_9BILA</name>
<keyword evidence="4 7" id="KW-1133">Transmembrane helix</keyword>
<evidence type="ECO:0000256" key="5">
    <source>
        <dbReference type="ARBA" id="ARBA00023065"/>
    </source>
</evidence>
<dbReference type="GO" id="GO:0008324">
    <property type="term" value="F:monoatomic cation transmembrane transporter activity"/>
    <property type="evidence" value="ECO:0007669"/>
    <property type="project" value="InterPro"/>
</dbReference>
<feature type="transmembrane region" description="Helical" evidence="7">
    <location>
        <begin position="367"/>
        <end position="386"/>
    </location>
</feature>
<sequence length="697" mass="79532">MATGAVDKLSLTSFDAASFHPDQIFDDHLSDTLSRVQSLTQFQPQQIPTMIDIATDERTTHDPRPLTSSARQRHRWRMTYYFYIHVAFFIISGLLSGLIIWFIENHSSLRNVQMKVAYIDAWFVSSTCVYSCGLTTLDFAKLSHPSQAILMLFTFISGVTISTLPALAIKAYTHKRVEGITVDDDHGDLEDEINDELPTVNTQRGRNLPEHIRNRLATLPTTAQLRYRAYITCIILILSTCFTIYTIGIIAIGSWLSVHYTSDQLLQGNSSVNPWYASFIITLTGFNQNGLSPFSDGLARFVHDVYLNVFVMMVVMSGTSFFPIILRNVVFLARYLVPWRHKVIFDYILLNNHRLSTLLFPTVQTRIYIFVTILLYIFGISISLILDLNSDHFDMYSPGIRFLIFTFHTVNTRFAGFSSIDINLFAAATLVVYLLLMATKPQMLCALDESPFELTWLALQAKVEAESETKSMMNINDSLDLAGSRSRLGSIISLSTPGALPLRHMERFLRRQSFVTKDLARQQFTNRASVDDTSRRPRYLRYLHIRLFFIYFIRAVIKHTFSSIVLTRTWLFFFIFLICAIEYRKMSPVDPNITVFKIIFEIISAFGTVGLTLGYPNVASSFSTVLSSASKTIIITTMLMGRHRGLLASMKDQEAIEHSAIDLLNRRREEIILEYQQRTLSTNVINQTKSDVLITKF</sequence>
<feature type="transmembrane region" description="Helical" evidence="7">
    <location>
        <begin position="148"/>
        <end position="169"/>
    </location>
</feature>
<feature type="transmembrane region" description="Helical" evidence="7">
    <location>
        <begin position="305"/>
        <end position="326"/>
    </location>
</feature>
<evidence type="ECO:0000313" key="9">
    <source>
        <dbReference type="Proteomes" id="UP000663864"/>
    </source>
</evidence>